<evidence type="ECO:0000256" key="1">
    <source>
        <dbReference type="ARBA" id="ARBA00004141"/>
    </source>
</evidence>
<name>A0AAE1G855_PETCI</name>
<keyword evidence="7" id="KW-0407">Ion channel</keyword>
<dbReference type="Gene3D" id="1.20.58.390">
    <property type="entry name" value="Neurotransmitter-gated ion-channel transmembrane domain"/>
    <property type="match status" value="1"/>
</dbReference>
<reference evidence="9" key="1">
    <citation type="submission" date="2023-10" db="EMBL/GenBank/DDBJ databases">
        <title>Genome assemblies of two species of porcelain crab, Petrolisthes cinctipes and Petrolisthes manimaculis (Anomura: Porcellanidae).</title>
        <authorList>
            <person name="Angst P."/>
        </authorList>
    </citation>
    <scope>NUCLEOTIDE SEQUENCE</scope>
    <source>
        <strain evidence="9">PB745_01</strain>
        <tissue evidence="9">Gill</tissue>
    </source>
</reference>
<gene>
    <name evidence="9" type="ORF">Pcinc_008783</name>
</gene>
<feature type="transmembrane region" description="Helical" evidence="8">
    <location>
        <begin position="217"/>
        <end position="239"/>
    </location>
</feature>
<comment type="caution">
    <text evidence="9">The sequence shown here is derived from an EMBL/GenBank/DDBJ whole genome shotgun (WGS) entry which is preliminary data.</text>
</comment>
<keyword evidence="4" id="KW-1003">Cell membrane</keyword>
<evidence type="ECO:0000256" key="7">
    <source>
        <dbReference type="ARBA" id="ARBA00023303"/>
    </source>
</evidence>
<evidence type="ECO:0000256" key="2">
    <source>
        <dbReference type="ARBA" id="ARBA00004236"/>
    </source>
</evidence>
<keyword evidence="8" id="KW-1133">Transmembrane helix</keyword>
<keyword evidence="10" id="KW-1185">Reference proteome</keyword>
<protein>
    <submittedName>
        <fullName evidence="9">Uncharacterized protein</fullName>
    </submittedName>
</protein>
<evidence type="ECO:0000256" key="3">
    <source>
        <dbReference type="ARBA" id="ARBA00022448"/>
    </source>
</evidence>
<evidence type="ECO:0000313" key="10">
    <source>
        <dbReference type="Proteomes" id="UP001286313"/>
    </source>
</evidence>
<dbReference type="InterPro" id="IPR038050">
    <property type="entry name" value="Neuro_actylchol_rec"/>
</dbReference>
<dbReference type="Gene3D" id="2.70.170.10">
    <property type="entry name" value="Neurotransmitter-gated ion-channel ligand-binding domain"/>
    <property type="match status" value="1"/>
</dbReference>
<dbReference type="InterPro" id="IPR006028">
    <property type="entry name" value="GABAA/Glycine_rcpt"/>
</dbReference>
<dbReference type="PRINTS" id="PR00253">
    <property type="entry name" value="GABAARECEPTR"/>
</dbReference>
<dbReference type="GO" id="GO:0005886">
    <property type="term" value="C:plasma membrane"/>
    <property type="evidence" value="ECO:0007669"/>
    <property type="project" value="UniProtKB-SubCell"/>
</dbReference>
<dbReference type="GO" id="GO:0004888">
    <property type="term" value="F:transmembrane signaling receptor activity"/>
    <property type="evidence" value="ECO:0007669"/>
    <property type="project" value="InterPro"/>
</dbReference>
<dbReference type="SUPFAM" id="SSF63712">
    <property type="entry name" value="Nicotinic receptor ligand binding domain-like"/>
    <property type="match status" value="1"/>
</dbReference>
<feature type="transmembrane region" description="Helical" evidence="8">
    <location>
        <begin position="90"/>
        <end position="112"/>
    </location>
</feature>
<dbReference type="Proteomes" id="UP001286313">
    <property type="component" value="Unassembled WGS sequence"/>
</dbReference>
<sequence length="243" mass="27934">MLTIQRKYGTVYKCNFNLALYPFDVQQCEMHLRITSELKSFLTFDHINSSVEYLSNPFLVEYEVGSVHLIHDNSGTYSEARVIVPLTRRYGYAILTIYTPTLVLLVVSYTTLFFRTSIFDTRMMAALTVQLVIATLFSQVSASLPKTSYFKMVDIWLIFCIGITFLVILFHALVDKITQPGEIIPSSASRVWPVLPQSITGLEKKIPLKSEEKMRRVVLFTKVTVPVVFFLFNICYWGYIFSN</sequence>
<keyword evidence="5" id="KW-0406">Ion transport</keyword>
<feature type="transmembrane region" description="Helical" evidence="8">
    <location>
        <begin position="155"/>
        <end position="174"/>
    </location>
</feature>
<organism evidence="9 10">
    <name type="scientific">Petrolisthes cinctipes</name>
    <name type="common">Flat porcelain crab</name>
    <dbReference type="NCBI Taxonomy" id="88211"/>
    <lineage>
        <taxon>Eukaryota</taxon>
        <taxon>Metazoa</taxon>
        <taxon>Ecdysozoa</taxon>
        <taxon>Arthropoda</taxon>
        <taxon>Crustacea</taxon>
        <taxon>Multicrustacea</taxon>
        <taxon>Malacostraca</taxon>
        <taxon>Eumalacostraca</taxon>
        <taxon>Eucarida</taxon>
        <taxon>Decapoda</taxon>
        <taxon>Pleocyemata</taxon>
        <taxon>Anomura</taxon>
        <taxon>Galatheoidea</taxon>
        <taxon>Porcellanidae</taxon>
        <taxon>Petrolisthes</taxon>
    </lineage>
</organism>
<evidence type="ECO:0000256" key="4">
    <source>
        <dbReference type="ARBA" id="ARBA00022475"/>
    </source>
</evidence>
<evidence type="ECO:0000256" key="6">
    <source>
        <dbReference type="ARBA" id="ARBA00023136"/>
    </source>
</evidence>
<dbReference type="SUPFAM" id="SSF90112">
    <property type="entry name" value="Neurotransmitter-gated ion-channel transmembrane pore"/>
    <property type="match status" value="1"/>
</dbReference>
<evidence type="ECO:0000313" key="9">
    <source>
        <dbReference type="EMBL" id="KAK3887096.1"/>
    </source>
</evidence>
<keyword evidence="8" id="KW-0812">Transmembrane</keyword>
<dbReference type="GO" id="GO:0005230">
    <property type="term" value="F:extracellular ligand-gated monoatomic ion channel activity"/>
    <property type="evidence" value="ECO:0007669"/>
    <property type="project" value="InterPro"/>
</dbReference>
<dbReference type="InterPro" id="IPR036719">
    <property type="entry name" value="Neuro-gated_channel_TM_sf"/>
</dbReference>
<proteinExistence type="predicted"/>
<dbReference type="InterPro" id="IPR018000">
    <property type="entry name" value="Neurotransmitter_ion_chnl_CS"/>
</dbReference>
<keyword evidence="3" id="KW-0813">Transport</keyword>
<evidence type="ECO:0000256" key="5">
    <source>
        <dbReference type="ARBA" id="ARBA00023065"/>
    </source>
</evidence>
<dbReference type="PANTHER" id="PTHR18945">
    <property type="entry name" value="NEUROTRANSMITTER GATED ION CHANNEL"/>
    <property type="match status" value="1"/>
</dbReference>
<accession>A0AAE1G855</accession>
<dbReference type="InterPro" id="IPR006201">
    <property type="entry name" value="Neur_channel"/>
</dbReference>
<dbReference type="EMBL" id="JAWQEG010000652">
    <property type="protein sequence ID" value="KAK3887096.1"/>
    <property type="molecule type" value="Genomic_DNA"/>
</dbReference>
<evidence type="ECO:0000256" key="8">
    <source>
        <dbReference type="SAM" id="Phobius"/>
    </source>
</evidence>
<dbReference type="AlphaFoldDB" id="A0AAE1G855"/>
<dbReference type="PROSITE" id="PS00236">
    <property type="entry name" value="NEUROTR_ION_CHANNEL"/>
    <property type="match status" value="1"/>
</dbReference>
<comment type="subcellular location">
    <subcellularLocation>
        <location evidence="2">Cell membrane</location>
    </subcellularLocation>
    <subcellularLocation>
        <location evidence="1">Membrane</location>
        <topology evidence="1">Multi-pass membrane protein</topology>
    </subcellularLocation>
</comment>
<dbReference type="InterPro" id="IPR036734">
    <property type="entry name" value="Neur_chan_lig-bd_sf"/>
</dbReference>
<keyword evidence="6 8" id="KW-0472">Membrane</keyword>